<dbReference type="Pfam" id="PF00561">
    <property type="entry name" value="Abhydrolase_1"/>
    <property type="match status" value="1"/>
</dbReference>
<sequence>MARRLCARWHVIAVDLRGHGDSDWSPEGNYGEGVLVRDLLLLLDALAIRRATIIAHSLGANIAMRFAAVFPERMNRLVSIEGLLASPDRLVLVDNTPMRTRLRTWLEETERIRMRVPRHFRSMDEATARMKERNPHLAGERLHHLTHHAVRLGDDGFYRWKVDPMIRKRPPDMSNDALNDLWRALTCPILLLYGAESWASNPGMDGRLGLFANARLRVIEEAGHWVHHDRFEETMREIDAFLSETATVPDQG</sequence>
<name>A0A916X5V1_9SPHN</name>
<evidence type="ECO:0000313" key="3">
    <source>
        <dbReference type="Proteomes" id="UP000608154"/>
    </source>
</evidence>
<dbReference type="GO" id="GO:0046464">
    <property type="term" value="P:acylglycerol catabolic process"/>
    <property type="evidence" value="ECO:0007669"/>
    <property type="project" value="TreeGrafter"/>
</dbReference>
<protein>
    <submittedName>
        <fullName evidence="2">Hydrolase</fullName>
    </submittedName>
</protein>
<reference evidence="2" key="2">
    <citation type="submission" date="2020-09" db="EMBL/GenBank/DDBJ databases">
        <authorList>
            <person name="Sun Q."/>
            <person name="Zhou Y."/>
        </authorList>
    </citation>
    <scope>NUCLEOTIDE SEQUENCE</scope>
    <source>
        <strain evidence="2">CGMCC 1.15095</strain>
    </source>
</reference>
<evidence type="ECO:0000313" key="2">
    <source>
        <dbReference type="EMBL" id="GGC00636.1"/>
    </source>
</evidence>
<dbReference type="PRINTS" id="PR00111">
    <property type="entry name" value="ABHYDROLASE"/>
</dbReference>
<organism evidence="2 3">
    <name type="scientific">Novosphingobium endophyticum</name>
    <dbReference type="NCBI Taxonomy" id="1955250"/>
    <lineage>
        <taxon>Bacteria</taxon>
        <taxon>Pseudomonadati</taxon>
        <taxon>Pseudomonadota</taxon>
        <taxon>Alphaproteobacteria</taxon>
        <taxon>Sphingomonadales</taxon>
        <taxon>Sphingomonadaceae</taxon>
        <taxon>Novosphingobium</taxon>
    </lineage>
</organism>
<feature type="domain" description="AB hydrolase-1" evidence="1">
    <location>
        <begin position="8"/>
        <end position="230"/>
    </location>
</feature>
<dbReference type="InterPro" id="IPR050266">
    <property type="entry name" value="AB_hydrolase_sf"/>
</dbReference>
<proteinExistence type="predicted"/>
<accession>A0A916X5V1</accession>
<dbReference type="GO" id="GO:0047372">
    <property type="term" value="F:monoacylglycerol lipase activity"/>
    <property type="evidence" value="ECO:0007669"/>
    <property type="project" value="TreeGrafter"/>
</dbReference>
<reference evidence="2" key="1">
    <citation type="journal article" date="2014" name="Int. J. Syst. Evol. Microbiol.">
        <title>Complete genome sequence of Corynebacterium casei LMG S-19264T (=DSM 44701T), isolated from a smear-ripened cheese.</title>
        <authorList>
            <consortium name="US DOE Joint Genome Institute (JGI-PGF)"/>
            <person name="Walter F."/>
            <person name="Albersmeier A."/>
            <person name="Kalinowski J."/>
            <person name="Ruckert C."/>
        </authorList>
    </citation>
    <scope>NUCLEOTIDE SEQUENCE</scope>
    <source>
        <strain evidence="2">CGMCC 1.15095</strain>
    </source>
</reference>
<dbReference type="InterPro" id="IPR000639">
    <property type="entry name" value="Epox_hydrolase-like"/>
</dbReference>
<dbReference type="InterPro" id="IPR029058">
    <property type="entry name" value="AB_hydrolase_fold"/>
</dbReference>
<keyword evidence="2" id="KW-0378">Hydrolase</keyword>
<evidence type="ECO:0000259" key="1">
    <source>
        <dbReference type="Pfam" id="PF00561"/>
    </source>
</evidence>
<comment type="caution">
    <text evidence="2">The sequence shown here is derived from an EMBL/GenBank/DDBJ whole genome shotgun (WGS) entry which is preliminary data.</text>
</comment>
<dbReference type="SUPFAM" id="SSF53474">
    <property type="entry name" value="alpha/beta-Hydrolases"/>
    <property type="match status" value="1"/>
</dbReference>
<dbReference type="AlphaFoldDB" id="A0A916X5V1"/>
<dbReference type="GO" id="GO:0016020">
    <property type="term" value="C:membrane"/>
    <property type="evidence" value="ECO:0007669"/>
    <property type="project" value="TreeGrafter"/>
</dbReference>
<dbReference type="EMBL" id="BMHK01000010">
    <property type="protein sequence ID" value="GGC00636.1"/>
    <property type="molecule type" value="Genomic_DNA"/>
</dbReference>
<dbReference type="InterPro" id="IPR000073">
    <property type="entry name" value="AB_hydrolase_1"/>
</dbReference>
<gene>
    <name evidence="2" type="ORF">GCM10011494_18990</name>
</gene>
<dbReference type="PRINTS" id="PR00412">
    <property type="entry name" value="EPOXHYDRLASE"/>
</dbReference>
<dbReference type="PANTHER" id="PTHR43798">
    <property type="entry name" value="MONOACYLGLYCEROL LIPASE"/>
    <property type="match status" value="1"/>
</dbReference>
<dbReference type="PANTHER" id="PTHR43798:SF5">
    <property type="entry name" value="MONOACYLGLYCEROL LIPASE ABHD6"/>
    <property type="match status" value="1"/>
</dbReference>
<keyword evidence="3" id="KW-1185">Reference proteome</keyword>
<dbReference type="Gene3D" id="3.40.50.1820">
    <property type="entry name" value="alpha/beta hydrolase"/>
    <property type="match status" value="1"/>
</dbReference>
<dbReference type="Proteomes" id="UP000608154">
    <property type="component" value="Unassembled WGS sequence"/>
</dbReference>